<sequence>MSGIALPVLDDRVRWSIRVEDARSGEILAEHTPHVVCETASVGKVFLLIEVASRLASGALSPDQPVDIPDEHRVADSGLLYLMRDQRLGVADLALLVGAVSDNLATNALISLCGLGAVRAVATDLGYRDTTLLDYIRNERLEGMPWTPSHGTGAELSDLMRRLGAGDVISPDVSAQVLAWLGVDTDTSMVASAFLLDPLAHLDPEYQRVVLRHKTGTTEVTRVDVGHVSADAGAVAYAVCANWRGIDEDLRAPVLDAMAAIGESIRAYATGLPRDAGTVS</sequence>
<keyword evidence="2" id="KW-0378">Hydrolase</keyword>
<dbReference type="PANTHER" id="PTHR35333">
    <property type="entry name" value="BETA-LACTAMASE"/>
    <property type="match status" value="1"/>
</dbReference>
<dbReference type="InterPro" id="IPR045155">
    <property type="entry name" value="Beta-lactam_cat"/>
</dbReference>
<gene>
    <name evidence="2" type="ORF">GCM10017591_13070</name>
</gene>
<dbReference type="GO" id="GO:0046677">
    <property type="term" value="P:response to antibiotic"/>
    <property type="evidence" value="ECO:0007669"/>
    <property type="project" value="InterPro"/>
</dbReference>
<dbReference type="GO" id="GO:0008800">
    <property type="term" value="F:beta-lactamase activity"/>
    <property type="evidence" value="ECO:0007669"/>
    <property type="project" value="InterPro"/>
</dbReference>
<evidence type="ECO:0000259" key="1">
    <source>
        <dbReference type="Pfam" id="PF13354"/>
    </source>
</evidence>
<dbReference type="Proteomes" id="UP001142291">
    <property type="component" value="Unassembled WGS sequence"/>
</dbReference>
<dbReference type="InterPro" id="IPR000871">
    <property type="entry name" value="Beta-lactam_class-A"/>
</dbReference>
<dbReference type="Pfam" id="PF13354">
    <property type="entry name" value="Beta-lactamase2"/>
    <property type="match status" value="1"/>
</dbReference>
<evidence type="ECO:0000313" key="3">
    <source>
        <dbReference type="Proteomes" id="UP001142291"/>
    </source>
</evidence>
<protein>
    <submittedName>
        <fullName evidence="2">Serine hydrolase</fullName>
    </submittedName>
</protein>
<evidence type="ECO:0000313" key="2">
    <source>
        <dbReference type="EMBL" id="GLJ95245.1"/>
    </source>
</evidence>
<keyword evidence="3" id="KW-1185">Reference proteome</keyword>
<comment type="caution">
    <text evidence="2">The sequence shown here is derived from an EMBL/GenBank/DDBJ whole genome shotgun (WGS) entry which is preliminary data.</text>
</comment>
<dbReference type="InterPro" id="IPR012338">
    <property type="entry name" value="Beta-lactam/transpept-like"/>
</dbReference>
<dbReference type="RefSeq" id="WP_271202494.1">
    <property type="nucleotide sequence ID" value="NZ_BAAAUR010000005.1"/>
</dbReference>
<dbReference type="Gene3D" id="3.40.710.10">
    <property type="entry name" value="DD-peptidase/beta-lactamase superfamily"/>
    <property type="match status" value="1"/>
</dbReference>
<dbReference type="AlphaFoldDB" id="A0A9W6HMD2"/>
<dbReference type="EMBL" id="BSER01000008">
    <property type="protein sequence ID" value="GLJ95245.1"/>
    <property type="molecule type" value="Genomic_DNA"/>
</dbReference>
<dbReference type="GO" id="GO:0030655">
    <property type="term" value="P:beta-lactam antibiotic catabolic process"/>
    <property type="evidence" value="ECO:0007669"/>
    <property type="project" value="InterPro"/>
</dbReference>
<dbReference type="PANTHER" id="PTHR35333:SF3">
    <property type="entry name" value="BETA-LACTAMASE-TYPE TRANSPEPTIDASE FOLD CONTAINING PROTEIN"/>
    <property type="match status" value="1"/>
</dbReference>
<reference evidence="2" key="1">
    <citation type="journal article" date="2014" name="Int. J. Syst. Evol. Microbiol.">
        <title>Complete genome sequence of Corynebacterium casei LMG S-19264T (=DSM 44701T), isolated from a smear-ripened cheese.</title>
        <authorList>
            <consortium name="US DOE Joint Genome Institute (JGI-PGF)"/>
            <person name="Walter F."/>
            <person name="Albersmeier A."/>
            <person name="Kalinowski J."/>
            <person name="Ruckert C."/>
        </authorList>
    </citation>
    <scope>NUCLEOTIDE SEQUENCE</scope>
    <source>
        <strain evidence="2">VKM Ac-1940</strain>
    </source>
</reference>
<accession>A0A9W6HMD2</accession>
<proteinExistence type="predicted"/>
<dbReference type="SUPFAM" id="SSF56601">
    <property type="entry name" value="beta-lactamase/transpeptidase-like"/>
    <property type="match status" value="1"/>
</dbReference>
<name>A0A9W6HMD2_9MICO</name>
<reference evidence="2" key="2">
    <citation type="submission" date="2023-01" db="EMBL/GenBank/DDBJ databases">
        <authorList>
            <person name="Sun Q."/>
            <person name="Evtushenko L."/>
        </authorList>
    </citation>
    <scope>NUCLEOTIDE SEQUENCE</scope>
    <source>
        <strain evidence="2">VKM Ac-1940</strain>
    </source>
</reference>
<feature type="domain" description="Beta-lactamase class A catalytic" evidence="1">
    <location>
        <begin position="16"/>
        <end position="240"/>
    </location>
</feature>
<organism evidence="2 3">
    <name type="scientific">Microbacterium dextranolyticum</name>
    <dbReference type="NCBI Taxonomy" id="36806"/>
    <lineage>
        <taxon>Bacteria</taxon>
        <taxon>Bacillati</taxon>
        <taxon>Actinomycetota</taxon>
        <taxon>Actinomycetes</taxon>
        <taxon>Micrococcales</taxon>
        <taxon>Microbacteriaceae</taxon>
        <taxon>Microbacterium</taxon>
    </lineage>
</organism>